<name>A0A8S3XJK6_PARAO</name>
<protein>
    <submittedName>
        <fullName evidence="1">(apollo) hypothetical protein</fullName>
    </submittedName>
</protein>
<sequence length="85" mass="9881">MDEWFFLLLHIVLSRLPLDLRSILEKRYGGDSASYIPPFRDLLRFLEEKCWQIENAAGTVDDLRVANRAVPRERWNPPGKSSPTP</sequence>
<evidence type="ECO:0000313" key="2">
    <source>
        <dbReference type="Proteomes" id="UP000691718"/>
    </source>
</evidence>
<dbReference type="AlphaFoldDB" id="A0A8S3XJK6"/>
<keyword evidence="2" id="KW-1185">Reference proteome</keyword>
<dbReference type="EMBL" id="CAJQZP010001207">
    <property type="protein sequence ID" value="CAG5029557.1"/>
    <property type="molecule type" value="Genomic_DNA"/>
</dbReference>
<comment type="caution">
    <text evidence="1">The sequence shown here is derived from an EMBL/GenBank/DDBJ whole genome shotgun (WGS) entry which is preliminary data.</text>
</comment>
<dbReference type="Proteomes" id="UP000691718">
    <property type="component" value="Unassembled WGS sequence"/>
</dbReference>
<proteinExistence type="predicted"/>
<dbReference type="OrthoDB" id="7489123at2759"/>
<organism evidence="1 2">
    <name type="scientific">Parnassius apollo</name>
    <name type="common">Apollo butterfly</name>
    <name type="synonym">Papilio apollo</name>
    <dbReference type="NCBI Taxonomy" id="110799"/>
    <lineage>
        <taxon>Eukaryota</taxon>
        <taxon>Metazoa</taxon>
        <taxon>Ecdysozoa</taxon>
        <taxon>Arthropoda</taxon>
        <taxon>Hexapoda</taxon>
        <taxon>Insecta</taxon>
        <taxon>Pterygota</taxon>
        <taxon>Neoptera</taxon>
        <taxon>Endopterygota</taxon>
        <taxon>Lepidoptera</taxon>
        <taxon>Glossata</taxon>
        <taxon>Ditrysia</taxon>
        <taxon>Papilionoidea</taxon>
        <taxon>Papilionidae</taxon>
        <taxon>Parnassiinae</taxon>
        <taxon>Parnassini</taxon>
        <taxon>Parnassius</taxon>
        <taxon>Parnassius</taxon>
    </lineage>
</organism>
<accession>A0A8S3XJK6</accession>
<reference evidence="1" key="1">
    <citation type="submission" date="2021-04" db="EMBL/GenBank/DDBJ databases">
        <authorList>
            <person name="Tunstrom K."/>
        </authorList>
    </citation>
    <scope>NUCLEOTIDE SEQUENCE</scope>
</reference>
<evidence type="ECO:0000313" key="1">
    <source>
        <dbReference type="EMBL" id="CAG5029557.1"/>
    </source>
</evidence>
<gene>
    <name evidence="1" type="ORF">PAPOLLO_LOCUS19264</name>
</gene>